<dbReference type="PROSITE" id="PS51044">
    <property type="entry name" value="ZF_SP_RING"/>
    <property type="match status" value="1"/>
</dbReference>
<dbReference type="Gramene" id="ONI12599">
    <property type="protein sequence ID" value="ONI12599"/>
    <property type="gene ID" value="PRUPE_4G174000"/>
</dbReference>
<evidence type="ECO:0000256" key="5">
    <source>
        <dbReference type="ARBA" id="ARBA00022723"/>
    </source>
</evidence>
<dbReference type="AlphaFoldDB" id="A0A251PLZ9"/>
<keyword evidence="9 12" id="KW-0238">DNA-binding</keyword>
<dbReference type="Proteomes" id="UP000006882">
    <property type="component" value="Chromosome G4"/>
</dbReference>
<keyword evidence="15" id="KW-0175">Coiled coil</keyword>
<comment type="pathway">
    <text evidence="2">Protein modification; protein sumoylation.</text>
</comment>
<evidence type="ECO:0000256" key="6">
    <source>
        <dbReference type="ARBA" id="ARBA00022771"/>
    </source>
</evidence>
<keyword evidence="10 12" id="KW-0371">Homeobox</keyword>
<feature type="domain" description="SP-RING-type" evidence="17">
    <location>
        <begin position="351"/>
        <end position="437"/>
    </location>
</feature>
<evidence type="ECO:0000256" key="4">
    <source>
        <dbReference type="ARBA" id="ARBA00022679"/>
    </source>
</evidence>
<keyword evidence="5" id="KW-0479">Metal-binding</keyword>
<dbReference type="GO" id="GO:0019789">
    <property type="term" value="F:SUMO transferase activity"/>
    <property type="evidence" value="ECO:0007669"/>
    <property type="project" value="InterPro"/>
</dbReference>
<dbReference type="GO" id="GO:0005634">
    <property type="term" value="C:nucleus"/>
    <property type="evidence" value="ECO:0000318"/>
    <property type="project" value="GO_Central"/>
</dbReference>
<keyword evidence="11 12" id="KW-0539">Nucleus</keyword>
<dbReference type="GO" id="GO:0030915">
    <property type="term" value="C:Smc5-Smc6 complex"/>
    <property type="evidence" value="ECO:0007669"/>
    <property type="project" value="InterPro"/>
</dbReference>
<dbReference type="GO" id="GO:0043565">
    <property type="term" value="F:sequence-specific DNA binding"/>
    <property type="evidence" value="ECO:0000318"/>
    <property type="project" value="GO_Central"/>
</dbReference>
<name>A0A251PLZ9_PRUPE</name>
<evidence type="ECO:0000256" key="2">
    <source>
        <dbReference type="ARBA" id="ARBA00004718"/>
    </source>
</evidence>
<evidence type="ECO:0000256" key="7">
    <source>
        <dbReference type="ARBA" id="ARBA00022786"/>
    </source>
</evidence>
<organism evidence="18 19">
    <name type="scientific">Prunus persica</name>
    <name type="common">Peach</name>
    <name type="synonym">Amygdalus persica</name>
    <dbReference type="NCBI Taxonomy" id="3760"/>
    <lineage>
        <taxon>Eukaryota</taxon>
        <taxon>Viridiplantae</taxon>
        <taxon>Streptophyta</taxon>
        <taxon>Embryophyta</taxon>
        <taxon>Tracheophyta</taxon>
        <taxon>Spermatophyta</taxon>
        <taxon>Magnoliopsida</taxon>
        <taxon>eudicotyledons</taxon>
        <taxon>Gunneridae</taxon>
        <taxon>Pentapetalae</taxon>
        <taxon>rosids</taxon>
        <taxon>fabids</taxon>
        <taxon>Rosales</taxon>
        <taxon>Rosaceae</taxon>
        <taxon>Amygdaloideae</taxon>
        <taxon>Amygdaleae</taxon>
        <taxon>Prunus</taxon>
    </lineage>
</organism>
<dbReference type="STRING" id="3760.A0A251PLZ9"/>
<feature type="domain" description="Homeobox" evidence="16">
    <location>
        <begin position="11"/>
        <end position="71"/>
    </location>
</feature>
<dbReference type="PROSITE" id="PS50071">
    <property type="entry name" value="HOMEOBOX_2"/>
    <property type="match status" value="1"/>
</dbReference>
<dbReference type="SUPFAM" id="SSF46689">
    <property type="entry name" value="Homeodomain-like"/>
    <property type="match status" value="1"/>
</dbReference>
<evidence type="ECO:0000256" key="10">
    <source>
        <dbReference type="ARBA" id="ARBA00023155"/>
    </source>
</evidence>
<dbReference type="InterPro" id="IPR017970">
    <property type="entry name" value="Homeobox_CS"/>
</dbReference>
<evidence type="ECO:0000259" key="17">
    <source>
        <dbReference type="PROSITE" id="PS51044"/>
    </source>
</evidence>
<feature type="coiled-coil region" evidence="15">
    <location>
        <begin position="77"/>
        <end position="111"/>
    </location>
</feature>
<dbReference type="eggNOG" id="KOG2979">
    <property type="taxonomic scope" value="Eukaryota"/>
</dbReference>
<dbReference type="InterPro" id="IPR026846">
    <property type="entry name" value="Nse2(Mms21)"/>
</dbReference>
<dbReference type="InterPro" id="IPR013083">
    <property type="entry name" value="Znf_RING/FYVE/PHD"/>
</dbReference>
<dbReference type="Gene3D" id="3.30.40.10">
    <property type="entry name" value="Zinc/RING finger domain, C3HC4 (zinc finger)"/>
    <property type="match status" value="1"/>
</dbReference>
<keyword evidence="7" id="KW-0833">Ubl conjugation pathway</keyword>
<dbReference type="CDD" id="cd00086">
    <property type="entry name" value="homeodomain"/>
    <property type="match status" value="1"/>
</dbReference>
<dbReference type="EMBL" id="CM007654">
    <property type="protein sequence ID" value="ONI12599.1"/>
    <property type="molecule type" value="Genomic_DNA"/>
</dbReference>
<dbReference type="Gene3D" id="1.10.10.60">
    <property type="entry name" value="Homeodomain-like"/>
    <property type="match status" value="1"/>
</dbReference>
<dbReference type="PANTHER" id="PTHR21330:SF1">
    <property type="entry name" value="E3 SUMO-PROTEIN LIGASE NSE2"/>
    <property type="match status" value="1"/>
</dbReference>
<proteinExistence type="inferred from homology"/>
<gene>
    <name evidence="18" type="ORF">PRUPE_4G174000</name>
</gene>
<protein>
    <submittedName>
        <fullName evidence="18">Uncharacterized protein</fullName>
    </submittedName>
</protein>
<reference evidence="18 19" key="1">
    <citation type="journal article" date="2013" name="Nat. Genet.">
        <title>The high-quality draft genome of peach (Prunus persica) identifies unique patterns of genetic diversity, domestication and genome evolution.</title>
        <authorList>
            <consortium name="International Peach Genome Initiative"/>
            <person name="Verde I."/>
            <person name="Abbott A.G."/>
            <person name="Scalabrin S."/>
            <person name="Jung S."/>
            <person name="Shu S."/>
            <person name="Marroni F."/>
            <person name="Zhebentyayeva T."/>
            <person name="Dettori M.T."/>
            <person name="Grimwood J."/>
            <person name="Cattonaro F."/>
            <person name="Zuccolo A."/>
            <person name="Rossini L."/>
            <person name="Jenkins J."/>
            <person name="Vendramin E."/>
            <person name="Meisel L.A."/>
            <person name="Decroocq V."/>
            <person name="Sosinski B."/>
            <person name="Prochnik S."/>
            <person name="Mitros T."/>
            <person name="Policriti A."/>
            <person name="Cipriani G."/>
            <person name="Dondini L."/>
            <person name="Ficklin S."/>
            <person name="Goodstein D.M."/>
            <person name="Xuan P."/>
            <person name="Del Fabbro C."/>
            <person name="Aramini V."/>
            <person name="Copetti D."/>
            <person name="Gonzalez S."/>
            <person name="Horner D.S."/>
            <person name="Falchi R."/>
            <person name="Lucas S."/>
            <person name="Mica E."/>
            <person name="Maldonado J."/>
            <person name="Lazzari B."/>
            <person name="Bielenberg D."/>
            <person name="Pirona R."/>
            <person name="Miculan M."/>
            <person name="Barakat A."/>
            <person name="Testolin R."/>
            <person name="Stella A."/>
            <person name="Tartarini S."/>
            <person name="Tonutti P."/>
            <person name="Arus P."/>
            <person name="Orellana A."/>
            <person name="Wells C."/>
            <person name="Main D."/>
            <person name="Vizzotto G."/>
            <person name="Silva H."/>
            <person name="Salamini F."/>
            <person name="Schmutz J."/>
            <person name="Morgante M."/>
            <person name="Rokhsar D.S."/>
        </authorList>
    </citation>
    <scope>NUCLEOTIDE SEQUENCE [LARGE SCALE GENOMIC DNA]</scope>
    <source>
        <strain evidence="19">cv. Nemared</strain>
    </source>
</reference>
<evidence type="ECO:0000256" key="14">
    <source>
        <dbReference type="RuleBase" id="RU000682"/>
    </source>
</evidence>
<evidence type="ECO:0000313" key="18">
    <source>
        <dbReference type="EMBL" id="ONI12599.1"/>
    </source>
</evidence>
<dbReference type="GO" id="GO:0016925">
    <property type="term" value="P:protein sumoylation"/>
    <property type="evidence" value="ECO:0007669"/>
    <property type="project" value="UniProtKB-ARBA"/>
</dbReference>
<evidence type="ECO:0000256" key="8">
    <source>
        <dbReference type="ARBA" id="ARBA00022833"/>
    </source>
</evidence>
<evidence type="ECO:0000256" key="13">
    <source>
        <dbReference type="PROSITE-ProRule" id="PRU00452"/>
    </source>
</evidence>
<comment type="subcellular location">
    <subcellularLocation>
        <location evidence="1 12 14">Nucleus</location>
    </subcellularLocation>
</comment>
<dbReference type="SMART" id="SM00389">
    <property type="entry name" value="HOX"/>
    <property type="match status" value="1"/>
</dbReference>
<keyword evidence="6 13" id="KW-0863">Zinc-finger</keyword>
<accession>A0A251PLZ9</accession>
<dbReference type="InterPro" id="IPR004181">
    <property type="entry name" value="Znf_MIZ"/>
</dbReference>
<dbReference type="GO" id="GO:0045893">
    <property type="term" value="P:positive regulation of DNA-templated transcription"/>
    <property type="evidence" value="ECO:0000318"/>
    <property type="project" value="GO_Central"/>
</dbReference>
<evidence type="ECO:0000313" key="19">
    <source>
        <dbReference type="Proteomes" id="UP000006882"/>
    </source>
</evidence>
<dbReference type="InterPro" id="IPR009057">
    <property type="entry name" value="Homeodomain-like_sf"/>
</dbReference>
<dbReference type="Pfam" id="PF11789">
    <property type="entry name" value="zf-Nse"/>
    <property type="match status" value="1"/>
</dbReference>
<dbReference type="PROSITE" id="PS00027">
    <property type="entry name" value="HOMEOBOX_1"/>
    <property type="match status" value="1"/>
</dbReference>
<sequence length="457" mass="52437">MEFFHTPNHKHSFQHNKKRLTQEQVNLLERSFTSNNKLEPERKLLLAKQLGIPPRQVAIWYQNKRARWKTRSLELDYNAIQAKLETALAEKRRLEKDVERLGEELKKAHDLVLVLNQTQELPAHPVICSMFNSSSAEEGVGSSSLQQHEDQDNNSDPFFLFLFLVFNFDGVRISFSIHMHMGEYQGKLTYKKDITVWRYPSQSFIVITQRPPWPRPPLLELMAPQAGSEPPQPLSTRTTSLLSLAVGAMKEIAVDLERDNQFERVKELENAVIELLGTHEDCSHFSSTIQSVGEKYQPGPELTDFDQLFKNEVAMLKANSFSDPQNHPLMRQFREAVWNVHHSGEPMPGEEQEDIVMTSNQCNILNVTCPLSGKPITELQHPVRSVVCKHVYDKGSIMHYLRSKNTRCPVAACPKLLQADKVVCDPLLLVEIDELRAMKEQTVMTDVIEDFTELDEE</sequence>
<dbReference type="InterPro" id="IPR001356">
    <property type="entry name" value="HD"/>
</dbReference>
<dbReference type="GO" id="GO:0000981">
    <property type="term" value="F:DNA-binding transcription factor activity, RNA polymerase II-specific"/>
    <property type="evidence" value="ECO:0007669"/>
    <property type="project" value="InterPro"/>
</dbReference>
<keyword evidence="8" id="KW-0862">Zinc</keyword>
<dbReference type="SMR" id="A0A251PLZ9"/>
<dbReference type="SUPFAM" id="SSF57850">
    <property type="entry name" value="RING/U-box"/>
    <property type="match status" value="1"/>
</dbReference>
<evidence type="ECO:0000259" key="16">
    <source>
        <dbReference type="PROSITE" id="PS50071"/>
    </source>
</evidence>
<dbReference type="CDD" id="cd16651">
    <property type="entry name" value="SPL-RING_NSE2"/>
    <property type="match status" value="1"/>
</dbReference>
<feature type="DNA-binding region" description="Homeobox" evidence="12">
    <location>
        <begin position="13"/>
        <end position="72"/>
    </location>
</feature>
<evidence type="ECO:0000256" key="15">
    <source>
        <dbReference type="SAM" id="Coils"/>
    </source>
</evidence>
<evidence type="ECO:0000256" key="11">
    <source>
        <dbReference type="ARBA" id="ARBA00023242"/>
    </source>
</evidence>
<evidence type="ECO:0000256" key="1">
    <source>
        <dbReference type="ARBA" id="ARBA00004123"/>
    </source>
</evidence>
<dbReference type="GO" id="GO:0008270">
    <property type="term" value="F:zinc ion binding"/>
    <property type="evidence" value="ECO:0007669"/>
    <property type="project" value="UniProtKB-KW"/>
</dbReference>
<evidence type="ECO:0000256" key="12">
    <source>
        <dbReference type="PROSITE-ProRule" id="PRU00108"/>
    </source>
</evidence>
<keyword evidence="19" id="KW-1185">Reference proteome</keyword>
<evidence type="ECO:0000256" key="3">
    <source>
        <dbReference type="ARBA" id="ARBA00008212"/>
    </source>
</evidence>
<dbReference type="GO" id="GO:0000724">
    <property type="term" value="P:double-strand break repair via homologous recombination"/>
    <property type="evidence" value="ECO:0007669"/>
    <property type="project" value="InterPro"/>
</dbReference>
<keyword evidence="4" id="KW-0808">Transferase</keyword>
<evidence type="ECO:0000256" key="9">
    <source>
        <dbReference type="ARBA" id="ARBA00023125"/>
    </source>
</evidence>
<comment type="similarity">
    <text evidence="3">Belongs to the NSE2 family.</text>
</comment>
<dbReference type="Pfam" id="PF00046">
    <property type="entry name" value="Homeodomain"/>
    <property type="match status" value="1"/>
</dbReference>
<dbReference type="PANTHER" id="PTHR21330">
    <property type="entry name" value="E3 SUMO-PROTEIN LIGASE NSE2"/>
    <property type="match status" value="1"/>
</dbReference>